<dbReference type="STRING" id="1423727.FC34_GL001838"/>
<keyword evidence="9" id="KW-1185">Reference proteome</keyword>
<feature type="compositionally biased region" description="Low complexity" evidence="5">
    <location>
        <begin position="189"/>
        <end position="207"/>
    </location>
</feature>
<dbReference type="InterPro" id="IPR051202">
    <property type="entry name" value="Peptidase_C40"/>
</dbReference>
<comment type="caution">
    <text evidence="8">The sequence shown here is derived from an EMBL/GenBank/DDBJ whole genome shotgun (WGS) entry which is preliminary data.</text>
</comment>
<protein>
    <submittedName>
        <fullName evidence="8">NlpC P60 family protein</fullName>
    </submittedName>
</protein>
<dbReference type="InterPro" id="IPR000064">
    <property type="entry name" value="NLP_P60_dom"/>
</dbReference>
<evidence type="ECO:0000313" key="9">
    <source>
        <dbReference type="Proteomes" id="UP000051672"/>
    </source>
</evidence>
<dbReference type="GO" id="GO:0006508">
    <property type="term" value="P:proteolysis"/>
    <property type="evidence" value="ECO:0007669"/>
    <property type="project" value="UniProtKB-KW"/>
</dbReference>
<sequence length="344" mass="35374">MVDNSKFLLATAGIAGAAGAALLMQATPVSAASATVTYSQGATTVWKSPAFGQAARYVTFKQTVNILGSKQVGGNTWYQVGQNEWIPGVYLKLNQSGSTATPTPAPTQPQKPVAQAPAATTQLKVTYSGGAVTVWATASYSKGSGQYLTNGQTVSAISAQTSGGETWYKLSNGGFVPSRFVQKVAGVTQPAAPATPAQPSTPAKPSTPVQPSTPGNGISQAPSNQTAIQKVIALAKQQLGKPYVWGGKGPSSFDCSGLMQYVFQNAAGINIGGWTVPQESAGTKVAISALKAGDLVFWGDAGNTYHVGLYLGGGQFLNAPKPGENVQINALSPYWAPSFGVRVL</sequence>
<dbReference type="Proteomes" id="UP000051672">
    <property type="component" value="Unassembled WGS sequence"/>
</dbReference>
<dbReference type="EMBL" id="AYZQ01000005">
    <property type="protein sequence ID" value="KRM71358.1"/>
    <property type="molecule type" value="Genomic_DNA"/>
</dbReference>
<keyword evidence="4" id="KW-0788">Thiol protease</keyword>
<dbReference type="SUPFAM" id="SSF54001">
    <property type="entry name" value="Cysteine proteinases"/>
    <property type="match status" value="1"/>
</dbReference>
<feature type="region of interest" description="Disordered" evidence="5">
    <location>
        <begin position="189"/>
        <end position="222"/>
    </location>
</feature>
<dbReference type="InterPro" id="IPR038765">
    <property type="entry name" value="Papain-like_cys_pep_sf"/>
</dbReference>
<name>A0A0R2AVA7_9LACO</name>
<proteinExistence type="inferred from homology"/>
<dbReference type="GO" id="GO:0008234">
    <property type="term" value="F:cysteine-type peptidase activity"/>
    <property type="evidence" value="ECO:0007669"/>
    <property type="project" value="UniProtKB-KW"/>
</dbReference>
<evidence type="ECO:0000256" key="3">
    <source>
        <dbReference type="ARBA" id="ARBA00022801"/>
    </source>
</evidence>
<evidence type="ECO:0000256" key="6">
    <source>
        <dbReference type="SAM" id="SignalP"/>
    </source>
</evidence>
<keyword evidence="2" id="KW-0645">Protease</keyword>
<accession>A0A0R2AVA7</accession>
<dbReference type="PROSITE" id="PS51935">
    <property type="entry name" value="NLPC_P60"/>
    <property type="match status" value="1"/>
</dbReference>
<evidence type="ECO:0000259" key="7">
    <source>
        <dbReference type="PROSITE" id="PS51935"/>
    </source>
</evidence>
<feature type="compositionally biased region" description="Polar residues" evidence="5">
    <location>
        <begin position="209"/>
        <end position="222"/>
    </location>
</feature>
<dbReference type="PANTHER" id="PTHR47053:SF1">
    <property type="entry name" value="MUREIN DD-ENDOPEPTIDASE MEPH-RELATED"/>
    <property type="match status" value="1"/>
</dbReference>
<keyword evidence="6" id="KW-0732">Signal</keyword>
<dbReference type="Pfam" id="PF00877">
    <property type="entry name" value="NLPC_P60"/>
    <property type="match status" value="1"/>
</dbReference>
<evidence type="ECO:0000256" key="2">
    <source>
        <dbReference type="ARBA" id="ARBA00022670"/>
    </source>
</evidence>
<evidence type="ECO:0000256" key="1">
    <source>
        <dbReference type="ARBA" id="ARBA00007074"/>
    </source>
</evidence>
<evidence type="ECO:0000256" key="4">
    <source>
        <dbReference type="ARBA" id="ARBA00022807"/>
    </source>
</evidence>
<feature type="domain" description="NlpC/P60" evidence="7">
    <location>
        <begin position="225"/>
        <end position="344"/>
    </location>
</feature>
<dbReference type="PATRIC" id="fig|1423727.3.peg.1863"/>
<evidence type="ECO:0000313" key="8">
    <source>
        <dbReference type="EMBL" id="KRM71358.1"/>
    </source>
</evidence>
<gene>
    <name evidence="8" type="ORF">FC34_GL001838</name>
</gene>
<dbReference type="OrthoDB" id="1654978at2"/>
<reference evidence="8 9" key="1">
    <citation type="journal article" date="2015" name="Genome Announc.">
        <title>Expanding the biotechnology potential of lactobacilli through comparative genomics of 213 strains and associated genera.</title>
        <authorList>
            <person name="Sun Z."/>
            <person name="Harris H.M."/>
            <person name="McCann A."/>
            <person name="Guo C."/>
            <person name="Argimon S."/>
            <person name="Zhang W."/>
            <person name="Yang X."/>
            <person name="Jeffery I.B."/>
            <person name="Cooney J.C."/>
            <person name="Kagawa T.F."/>
            <person name="Liu W."/>
            <person name="Song Y."/>
            <person name="Salvetti E."/>
            <person name="Wrobel A."/>
            <person name="Rasinkangas P."/>
            <person name="Parkhill J."/>
            <person name="Rea M.C."/>
            <person name="O'Sullivan O."/>
            <person name="Ritari J."/>
            <person name="Douillard F.P."/>
            <person name="Paul Ross R."/>
            <person name="Yang R."/>
            <person name="Briner A.E."/>
            <person name="Felis G.E."/>
            <person name="de Vos W.M."/>
            <person name="Barrangou R."/>
            <person name="Klaenhammer T.R."/>
            <person name="Caufield P.W."/>
            <person name="Cui Y."/>
            <person name="Zhang H."/>
            <person name="O'Toole P.W."/>
        </authorList>
    </citation>
    <scope>NUCLEOTIDE SEQUENCE [LARGE SCALE GENOMIC DNA]</scope>
    <source>
        <strain evidence="8 9">DSM 23927</strain>
    </source>
</reference>
<evidence type="ECO:0000256" key="5">
    <source>
        <dbReference type="SAM" id="MobiDB-lite"/>
    </source>
</evidence>
<organism evidence="8 9">
    <name type="scientific">Lacticaseibacillus brantae DSM 23927</name>
    <dbReference type="NCBI Taxonomy" id="1423727"/>
    <lineage>
        <taxon>Bacteria</taxon>
        <taxon>Bacillati</taxon>
        <taxon>Bacillota</taxon>
        <taxon>Bacilli</taxon>
        <taxon>Lactobacillales</taxon>
        <taxon>Lactobacillaceae</taxon>
        <taxon>Lacticaseibacillus</taxon>
    </lineage>
</organism>
<feature type="region of interest" description="Disordered" evidence="5">
    <location>
        <begin position="97"/>
        <end position="117"/>
    </location>
</feature>
<dbReference type="Gene3D" id="3.90.1720.10">
    <property type="entry name" value="endopeptidase domain like (from Nostoc punctiforme)"/>
    <property type="match status" value="1"/>
</dbReference>
<dbReference type="PANTHER" id="PTHR47053">
    <property type="entry name" value="MUREIN DD-ENDOPEPTIDASE MEPH-RELATED"/>
    <property type="match status" value="1"/>
</dbReference>
<dbReference type="AlphaFoldDB" id="A0A0R2AVA7"/>
<keyword evidence="3" id="KW-0378">Hydrolase</keyword>
<feature type="signal peptide" evidence="6">
    <location>
        <begin position="1"/>
        <end position="31"/>
    </location>
</feature>
<comment type="similarity">
    <text evidence="1">Belongs to the peptidase C40 family.</text>
</comment>
<feature type="chain" id="PRO_5006415040" evidence="6">
    <location>
        <begin position="32"/>
        <end position="344"/>
    </location>
</feature>
<dbReference type="RefSeq" id="WP_057895113.1">
    <property type="nucleotide sequence ID" value="NZ_AYZQ01000005.1"/>
</dbReference>